<dbReference type="EMBL" id="PJQY01001295">
    <property type="protein sequence ID" value="PQQ03940.1"/>
    <property type="molecule type" value="Genomic_DNA"/>
</dbReference>
<dbReference type="Gene3D" id="1.10.510.10">
    <property type="entry name" value="Transferase(Phosphotransferase) domain 1"/>
    <property type="match status" value="1"/>
</dbReference>
<accession>A0A314YDG5</accession>
<dbReference type="AlphaFoldDB" id="A0A314YDG5"/>
<proteinExistence type="predicted"/>
<evidence type="ECO:0000313" key="1">
    <source>
        <dbReference type="EMBL" id="PQQ03940.1"/>
    </source>
</evidence>
<dbReference type="InterPro" id="IPR011009">
    <property type="entry name" value="Kinase-like_dom_sf"/>
</dbReference>
<comment type="caution">
    <text evidence="1">The sequence shown here is derived from an EMBL/GenBank/DDBJ whole genome shotgun (WGS) entry which is preliminary data.</text>
</comment>
<organism evidence="1 2">
    <name type="scientific">Prunus yedoensis var. nudiflora</name>
    <dbReference type="NCBI Taxonomy" id="2094558"/>
    <lineage>
        <taxon>Eukaryota</taxon>
        <taxon>Viridiplantae</taxon>
        <taxon>Streptophyta</taxon>
        <taxon>Embryophyta</taxon>
        <taxon>Tracheophyta</taxon>
        <taxon>Spermatophyta</taxon>
        <taxon>Magnoliopsida</taxon>
        <taxon>eudicotyledons</taxon>
        <taxon>Gunneridae</taxon>
        <taxon>Pentapetalae</taxon>
        <taxon>rosids</taxon>
        <taxon>fabids</taxon>
        <taxon>Rosales</taxon>
        <taxon>Rosaceae</taxon>
        <taxon>Amygdaloideae</taxon>
        <taxon>Amygdaleae</taxon>
        <taxon>Prunus</taxon>
    </lineage>
</organism>
<dbReference type="InterPro" id="IPR050823">
    <property type="entry name" value="Plant_Ser_Thr_Prot_Kinase"/>
</dbReference>
<sequence>MDERKWLRRMLCHPNLLHPLEYVMDENSLLVIHLSFERRTLRNMLTTNRSNLSWDNRITISVEVARGLVVLYGESPPVGLFGASRTRISTSMSILLSSILKKKLYKFMDLVIRGQYASAIGFEMTKMILQWLANNPEERPTANQVWKQSQDIKNIRNL</sequence>
<evidence type="ECO:0000313" key="2">
    <source>
        <dbReference type="Proteomes" id="UP000250321"/>
    </source>
</evidence>
<protein>
    <submittedName>
        <fullName evidence="1">Uncharacterized protein</fullName>
    </submittedName>
</protein>
<reference evidence="1 2" key="1">
    <citation type="submission" date="2018-02" db="EMBL/GenBank/DDBJ databases">
        <title>Draft genome of wild Prunus yedoensis var. nudiflora.</title>
        <authorList>
            <person name="Baek S."/>
            <person name="Kim J.-H."/>
            <person name="Choi K."/>
            <person name="Kim G.-B."/>
            <person name="Cho A."/>
            <person name="Jang H."/>
            <person name="Shin C.-H."/>
            <person name="Yu H.-J."/>
            <person name="Mun J.-H."/>
        </authorList>
    </citation>
    <scope>NUCLEOTIDE SEQUENCE [LARGE SCALE GENOMIC DNA]</scope>
    <source>
        <strain evidence="2">cv. Jeju island</strain>
        <tissue evidence="1">Leaf</tissue>
    </source>
</reference>
<name>A0A314YDG5_PRUYE</name>
<keyword evidence="2" id="KW-1185">Reference proteome</keyword>
<gene>
    <name evidence="1" type="ORF">Pyn_33419</name>
</gene>
<dbReference type="SUPFAM" id="SSF56112">
    <property type="entry name" value="Protein kinase-like (PK-like)"/>
    <property type="match status" value="1"/>
</dbReference>
<dbReference type="Proteomes" id="UP000250321">
    <property type="component" value="Unassembled WGS sequence"/>
</dbReference>
<dbReference type="PANTHER" id="PTHR45621">
    <property type="entry name" value="OS01G0588500 PROTEIN-RELATED"/>
    <property type="match status" value="1"/>
</dbReference>